<evidence type="ECO:0000256" key="1">
    <source>
        <dbReference type="SAM" id="SignalP"/>
    </source>
</evidence>
<dbReference type="RefSeq" id="WP_035069565.1">
    <property type="nucleotide sequence ID" value="NZ_JMIH01000011.1"/>
</dbReference>
<keyword evidence="1" id="KW-0732">Signal</keyword>
<dbReference type="AlphaFoldDB" id="A0A074KZK4"/>
<dbReference type="PROSITE" id="PS51781">
    <property type="entry name" value="SH3B"/>
    <property type="match status" value="1"/>
</dbReference>
<name>A0A074KZK4_9BACT</name>
<dbReference type="InterPro" id="IPR003646">
    <property type="entry name" value="SH3-like_bac-type"/>
</dbReference>
<evidence type="ECO:0000259" key="2">
    <source>
        <dbReference type="PROSITE" id="PS51781"/>
    </source>
</evidence>
<evidence type="ECO:0000313" key="3">
    <source>
        <dbReference type="EMBL" id="KEO75431.1"/>
    </source>
</evidence>
<dbReference type="Pfam" id="PF12587">
    <property type="entry name" value="DUF3761"/>
    <property type="match status" value="1"/>
</dbReference>
<dbReference type="eggNOG" id="COG3103">
    <property type="taxonomic scope" value="Bacteria"/>
</dbReference>
<gene>
    <name evidence="3" type="ORF">EL17_00800</name>
</gene>
<protein>
    <recommendedName>
        <fullName evidence="2">SH3b domain-containing protein</fullName>
    </recommendedName>
</protein>
<proteinExistence type="predicted"/>
<dbReference type="OrthoDB" id="948340at2"/>
<comment type="caution">
    <text evidence="3">The sequence shown here is derived from an EMBL/GenBank/DDBJ whole genome shotgun (WGS) entry which is preliminary data.</text>
</comment>
<organism evidence="3 4">
    <name type="scientific">Anditalea andensis</name>
    <dbReference type="NCBI Taxonomy" id="1048983"/>
    <lineage>
        <taxon>Bacteria</taxon>
        <taxon>Pseudomonadati</taxon>
        <taxon>Bacteroidota</taxon>
        <taxon>Cytophagia</taxon>
        <taxon>Cytophagales</taxon>
        <taxon>Cytophagaceae</taxon>
        <taxon>Anditalea</taxon>
    </lineage>
</organism>
<feature type="domain" description="SH3b" evidence="2">
    <location>
        <begin position="21"/>
        <end position="85"/>
    </location>
</feature>
<dbReference type="EMBL" id="JMIH01000011">
    <property type="protein sequence ID" value="KEO75431.1"/>
    <property type="molecule type" value="Genomic_DNA"/>
</dbReference>
<evidence type="ECO:0000313" key="4">
    <source>
        <dbReference type="Proteomes" id="UP000027821"/>
    </source>
</evidence>
<dbReference type="InterPro" id="IPR022236">
    <property type="entry name" value="DUF3761"/>
</dbReference>
<dbReference type="Pfam" id="PF08239">
    <property type="entry name" value="SH3_3"/>
    <property type="match status" value="1"/>
</dbReference>
<reference evidence="3 4" key="1">
    <citation type="submission" date="2014-04" db="EMBL/GenBank/DDBJ databases">
        <title>Characterization and application of a salt tolerant electro-active bacterium.</title>
        <authorList>
            <person name="Yang L."/>
            <person name="Wei S."/>
            <person name="Tay Q.X.M."/>
        </authorList>
    </citation>
    <scope>NUCLEOTIDE SEQUENCE [LARGE SCALE GENOMIC DNA]</scope>
    <source>
        <strain evidence="3 4">LY1</strain>
    </source>
</reference>
<feature type="chain" id="PRO_5001695551" description="SH3b domain-containing protein" evidence="1">
    <location>
        <begin position="21"/>
        <end position="150"/>
    </location>
</feature>
<dbReference type="Gene3D" id="2.30.30.40">
    <property type="entry name" value="SH3 Domains"/>
    <property type="match status" value="1"/>
</dbReference>
<dbReference type="STRING" id="1048983.EL17_00800"/>
<feature type="signal peptide" evidence="1">
    <location>
        <begin position="1"/>
        <end position="20"/>
    </location>
</feature>
<dbReference type="Proteomes" id="UP000027821">
    <property type="component" value="Unassembled WGS sequence"/>
</dbReference>
<accession>A0A074KZK4</accession>
<dbReference type="SMART" id="SM00287">
    <property type="entry name" value="SH3b"/>
    <property type="match status" value="1"/>
</dbReference>
<keyword evidence="4" id="KW-1185">Reference proteome</keyword>
<sequence>MKKSLLLLLYLVAISFASLAQNTLQFTISNLNLRSTPSPEGNVLTVIPKGYTLTVEKDALSNNWVKIEYDGQVGYVHKKYLSSRPLTQTTAETNSAEKSYINSKGERVQSPTHYDSAPSGATALCRDGTYSFSRSRKGTCSGHGGVSKWL</sequence>